<dbReference type="GeneID" id="54563496"/>
<evidence type="ECO:0000313" key="2">
    <source>
        <dbReference type="EMBL" id="KAF2158277.1"/>
    </source>
</evidence>
<accession>A0A6A6BU15</accession>
<dbReference type="InterPro" id="IPR000719">
    <property type="entry name" value="Prot_kinase_dom"/>
</dbReference>
<dbReference type="AlphaFoldDB" id="A0A6A6BU15"/>
<dbReference type="RefSeq" id="XP_033659166.1">
    <property type="nucleotide sequence ID" value="XM_033810224.1"/>
</dbReference>
<name>A0A6A6BU15_ZASCE</name>
<dbReference type="EMBL" id="ML993835">
    <property type="protein sequence ID" value="KAF2158277.1"/>
    <property type="molecule type" value="Genomic_DNA"/>
</dbReference>
<dbReference type="PROSITE" id="PS50011">
    <property type="entry name" value="PROTEIN_KINASE_DOM"/>
    <property type="match status" value="1"/>
</dbReference>
<reference evidence="2" key="1">
    <citation type="journal article" date="2020" name="Stud. Mycol.">
        <title>101 Dothideomycetes genomes: a test case for predicting lifestyles and emergence of pathogens.</title>
        <authorList>
            <person name="Haridas S."/>
            <person name="Albert R."/>
            <person name="Binder M."/>
            <person name="Bloem J."/>
            <person name="Labutti K."/>
            <person name="Salamov A."/>
            <person name="Andreopoulos B."/>
            <person name="Baker S."/>
            <person name="Barry K."/>
            <person name="Bills G."/>
            <person name="Bluhm B."/>
            <person name="Cannon C."/>
            <person name="Castanera R."/>
            <person name="Culley D."/>
            <person name="Daum C."/>
            <person name="Ezra D."/>
            <person name="Gonzalez J."/>
            <person name="Henrissat B."/>
            <person name="Kuo A."/>
            <person name="Liang C."/>
            <person name="Lipzen A."/>
            <person name="Lutzoni F."/>
            <person name="Magnuson J."/>
            <person name="Mondo S."/>
            <person name="Nolan M."/>
            <person name="Ohm R."/>
            <person name="Pangilinan J."/>
            <person name="Park H.-J."/>
            <person name="Ramirez L."/>
            <person name="Alfaro M."/>
            <person name="Sun H."/>
            <person name="Tritt A."/>
            <person name="Yoshinaga Y."/>
            <person name="Zwiers L.-H."/>
            <person name="Turgeon B."/>
            <person name="Goodwin S."/>
            <person name="Spatafora J."/>
            <person name="Crous P."/>
            <person name="Grigoriev I."/>
        </authorList>
    </citation>
    <scope>NUCLEOTIDE SEQUENCE</scope>
    <source>
        <strain evidence="2">ATCC 36951</strain>
    </source>
</reference>
<evidence type="ECO:0000259" key="1">
    <source>
        <dbReference type="PROSITE" id="PS50011"/>
    </source>
</evidence>
<dbReference type="Proteomes" id="UP000799537">
    <property type="component" value="Unassembled WGS sequence"/>
</dbReference>
<feature type="domain" description="Protein kinase" evidence="1">
    <location>
        <begin position="1"/>
        <end position="145"/>
    </location>
</feature>
<organism evidence="2 3">
    <name type="scientific">Zasmidium cellare ATCC 36951</name>
    <dbReference type="NCBI Taxonomy" id="1080233"/>
    <lineage>
        <taxon>Eukaryota</taxon>
        <taxon>Fungi</taxon>
        <taxon>Dikarya</taxon>
        <taxon>Ascomycota</taxon>
        <taxon>Pezizomycotina</taxon>
        <taxon>Dothideomycetes</taxon>
        <taxon>Dothideomycetidae</taxon>
        <taxon>Mycosphaerellales</taxon>
        <taxon>Mycosphaerellaceae</taxon>
        <taxon>Zasmidium</taxon>
    </lineage>
</organism>
<dbReference type="GO" id="GO:0005524">
    <property type="term" value="F:ATP binding"/>
    <property type="evidence" value="ECO:0007669"/>
    <property type="project" value="InterPro"/>
</dbReference>
<gene>
    <name evidence="2" type="ORF">M409DRAFT_31264</name>
</gene>
<dbReference type="OrthoDB" id="5979581at2759"/>
<evidence type="ECO:0000313" key="3">
    <source>
        <dbReference type="Proteomes" id="UP000799537"/>
    </source>
</evidence>
<dbReference type="GO" id="GO:0004672">
    <property type="term" value="F:protein kinase activity"/>
    <property type="evidence" value="ECO:0007669"/>
    <property type="project" value="InterPro"/>
</dbReference>
<protein>
    <recommendedName>
        <fullName evidence="1">Protein kinase domain-containing protein</fullName>
    </recommendedName>
</protein>
<proteinExistence type="predicted"/>
<keyword evidence="3" id="KW-1185">Reference proteome</keyword>
<sequence length="145" mass="15247">MAAAGGLSPKGKRSPSSLFGIIGSRNINGRSSWVCLVVQEAATGGAPSTGDADGLLLLTLLCSRQAFQYIEVLSAEFIHDDIKAQNSGLLQIRLPHVAILDIDGIRDIRSLPSLETRHGKGGTIGFLAPEREGPVGIKFSTPVDV</sequence>